<dbReference type="Proteomes" id="UP000054324">
    <property type="component" value="Unassembled WGS sequence"/>
</dbReference>
<dbReference type="CTD" id="20323097"/>
<name>A0A074Z7N0_OPIVI</name>
<reference evidence="1 2" key="1">
    <citation type="submission" date="2013-11" db="EMBL/GenBank/DDBJ databases">
        <title>Opisthorchis viverrini - life in the bile duct.</title>
        <authorList>
            <person name="Young N.D."/>
            <person name="Nagarajan N."/>
            <person name="Lin S.J."/>
            <person name="Korhonen P.K."/>
            <person name="Jex A.R."/>
            <person name="Hall R.S."/>
            <person name="Safavi-Hemami H."/>
            <person name="Kaewkong W."/>
            <person name="Bertrand D."/>
            <person name="Gao S."/>
            <person name="Seet Q."/>
            <person name="Wongkham S."/>
            <person name="Teh B.T."/>
            <person name="Wongkham C."/>
            <person name="Intapan P.M."/>
            <person name="Maleewong W."/>
            <person name="Yang X."/>
            <person name="Hu M."/>
            <person name="Wang Z."/>
            <person name="Hofmann A."/>
            <person name="Sternberg P.W."/>
            <person name="Tan P."/>
            <person name="Wang J."/>
            <person name="Gasser R.B."/>
        </authorList>
    </citation>
    <scope>NUCLEOTIDE SEQUENCE [LARGE SCALE GENOMIC DNA]</scope>
</reference>
<dbReference type="AlphaFoldDB" id="A0A074Z7N0"/>
<accession>A0A074Z7N0</accession>
<evidence type="ECO:0000313" key="1">
    <source>
        <dbReference type="EMBL" id="KER23108.1"/>
    </source>
</evidence>
<dbReference type="GeneID" id="20323097"/>
<dbReference type="RefSeq" id="XP_009173121.1">
    <property type="nucleotide sequence ID" value="XM_009174857.1"/>
</dbReference>
<proteinExistence type="predicted"/>
<organism evidence="1 2">
    <name type="scientific">Opisthorchis viverrini</name>
    <name type="common">Southeast Asian liver fluke</name>
    <dbReference type="NCBI Taxonomy" id="6198"/>
    <lineage>
        <taxon>Eukaryota</taxon>
        <taxon>Metazoa</taxon>
        <taxon>Spiralia</taxon>
        <taxon>Lophotrochozoa</taxon>
        <taxon>Platyhelminthes</taxon>
        <taxon>Trematoda</taxon>
        <taxon>Digenea</taxon>
        <taxon>Opisthorchiida</taxon>
        <taxon>Opisthorchiata</taxon>
        <taxon>Opisthorchiidae</taxon>
        <taxon>Opisthorchis</taxon>
    </lineage>
</organism>
<evidence type="ECO:0000313" key="2">
    <source>
        <dbReference type="Proteomes" id="UP000054324"/>
    </source>
</evidence>
<sequence>MKMSRGGGCAIYSKCPVLPVLNPTVSEVTRFLLSTVCSSMSLSIMLFNARSLLPKIHNIRAILAIS</sequence>
<keyword evidence="2" id="KW-1185">Reference proteome</keyword>
<dbReference type="EMBL" id="KL596864">
    <property type="protein sequence ID" value="KER23108.1"/>
    <property type="molecule type" value="Genomic_DNA"/>
</dbReference>
<protein>
    <submittedName>
        <fullName evidence="1">Uncharacterized protein</fullName>
    </submittedName>
</protein>
<gene>
    <name evidence="1" type="ORF">T265_08918</name>
</gene>
<dbReference type="KEGG" id="ovi:T265_08918"/>